<keyword evidence="1" id="KW-0812">Transmembrane</keyword>
<keyword evidence="3" id="KW-1185">Reference proteome</keyword>
<feature type="transmembrane region" description="Helical" evidence="1">
    <location>
        <begin position="121"/>
        <end position="142"/>
    </location>
</feature>
<evidence type="ECO:0000313" key="3">
    <source>
        <dbReference type="Proteomes" id="UP001501468"/>
    </source>
</evidence>
<name>A0ABP7CLS8_9MICO</name>
<feature type="transmembrane region" description="Helical" evidence="1">
    <location>
        <begin position="148"/>
        <end position="168"/>
    </location>
</feature>
<proteinExistence type="predicted"/>
<protein>
    <submittedName>
        <fullName evidence="2">Uncharacterized protein</fullName>
    </submittedName>
</protein>
<dbReference type="Proteomes" id="UP001501468">
    <property type="component" value="Unassembled WGS sequence"/>
</dbReference>
<evidence type="ECO:0000256" key="1">
    <source>
        <dbReference type="SAM" id="Phobius"/>
    </source>
</evidence>
<keyword evidence="1" id="KW-0472">Membrane</keyword>
<sequence length="294" mass="30871">MIGGYASAGAWGARNGPAFIRRMLDRERAGTFVALLLAELAVLATSAGVLVAVLVVSADEPLWLRALAVGAFGLTTAGALVWVVEAVSRWWWSVRRPGILVLATAPSGAASTAVRRSRGSLATPVTTALVLPAWCVLMAVLTAPSPRVALLFVLLALVAGSRLAPFVLGRAAAGGVYLTPAAIELRWGVRSASVPWESVRGRPDDLAHGLGGAVDPAVRAFPVDVALDVTDRPLPVRVAVPVAYLWLRADELAELIGWYAVQPGLRAHLGTRPSLEWRASAPSAVTMTDRDPFG</sequence>
<keyword evidence="1" id="KW-1133">Transmembrane helix</keyword>
<gene>
    <name evidence="2" type="ORF">GCM10022399_06750</name>
</gene>
<feature type="transmembrane region" description="Helical" evidence="1">
    <location>
        <begin position="62"/>
        <end position="87"/>
    </location>
</feature>
<organism evidence="2 3">
    <name type="scientific">Terrabacter ginsenosidimutans</name>
    <dbReference type="NCBI Taxonomy" id="490575"/>
    <lineage>
        <taxon>Bacteria</taxon>
        <taxon>Bacillati</taxon>
        <taxon>Actinomycetota</taxon>
        <taxon>Actinomycetes</taxon>
        <taxon>Micrococcales</taxon>
        <taxon>Intrasporangiaceae</taxon>
        <taxon>Terrabacter</taxon>
    </lineage>
</organism>
<comment type="caution">
    <text evidence="2">The sequence shown here is derived from an EMBL/GenBank/DDBJ whole genome shotgun (WGS) entry which is preliminary data.</text>
</comment>
<evidence type="ECO:0000313" key="2">
    <source>
        <dbReference type="EMBL" id="GAA3693028.1"/>
    </source>
</evidence>
<dbReference type="EMBL" id="BAABDC010000001">
    <property type="protein sequence ID" value="GAA3693028.1"/>
    <property type="molecule type" value="Genomic_DNA"/>
</dbReference>
<feature type="transmembrane region" description="Helical" evidence="1">
    <location>
        <begin position="31"/>
        <end position="56"/>
    </location>
</feature>
<dbReference type="RefSeq" id="WP_344941488.1">
    <property type="nucleotide sequence ID" value="NZ_BAABDC010000001.1"/>
</dbReference>
<reference evidence="3" key="1">
    <citation type="journal article" date="2019" name="Int. J. Syst. Evol. Microbiol.">
        <title>The Global Catalogue of Microorganisms (GCM) 10K type strain sequencing project: providing services to taxonomists for standard genome sequencing and annotation.</title>
        <authorList>
            <consortium name="The Broad Institute Genomics Platform"/>
            <consortium name="The Broad Institute Genome Sequencing Center for Infectious Disease"/>
            <person name="Wu L."/>
            <person name="Ma J."/>
        </authorList>
    </citation>
    <scope>NUCLEOTIDE SEQUENCE [LARGE SCALE GENOMIC DNA]</scope>
    <source>
        <strain evidence="3">JCM 17125</strain>
    </source>
</reference>
<accession>A0ABP7CLS8</accession>